<dbReference type="Pfam" id="PF01068">
    <property type="entry name" value="DNA_ligase_A_M"/>
    <property type="match status" value="1"/>
</dbReference>
<dbReference type="Proteomes" id="UP001501666">
    <property type="component" value="Unassembled WGS sequence"/>
</dbReference>
<comment type="similarity">
    <text evidence="1">Belongs to the ATP-dependent DNA ligase family.</text>
</comment>
<evidence type="ECO:0000256" key="2">
    <source>
        <dbReference type="ARBA" id="ARBA00022598"/>
    </source>
</evidence>
<dbReference type="InterPro" id="IPR016059">
    <property type="entry name" value="DNA_ligase_ATP-dep_CS"/>
</dbReference>
<dbReference type="EMBL" id="BAAATE010000066">
    <property type="protein sequence ID" value="GAA2701335.1"/>
    <property type="molecule type" value="Genomic_DNA"/>
</dbReference>
<evidence type="ECO:0000313" key="4">
    <source>
        <dbReference type="EMBL" id="GAA2701335.1"/>
    </source>
</evidence>
<name>A0ABN3TDK9_9ACTN</name>
<dbReference type="InterPro" id="IPR050191">
    <property type="entry name" value="ATP-dep_DNA_ligase"/>
</dbReference>
<dbReference type="PANTHER" id="PTHR45674">
    <property type="entry name" value="DNA LIGASE 1/3 FAMILY MEMBER"/>
    <property type="match status" value="1"/>
</dbReference>
<protein>
    <recommendedName>
        <fullName evidence="3">ATP-dependent DNA ligase family profile domain-containing protein</fullName>
    </recommendedName>
</protein>
<dbReference type="SUPFAM" id="SSF56091">
    <property type="entry name" value="DNA ligase/mRNA capping enzyme, catalytic domain"/>
    <property type="match status" value="1"/>
</dbReference>
<feature type="domain" description="ATP-dependent DNA ligase family profile" evidence="3">
    <location>
        <begin position="115"/>
        <end position="218"/>
    </location>
</feature>
<keyword evidence="5" id="KW-1185">Reference proteome</keyword>
<dbReference type="InterPro" id="IPR012310">
    <property type="entry name" value="DNA_ligase_ATP-dep_cent"/>
</dbReference>
<reference evidence="4 5" key="1">
    <citation type="journal article" date="2019" name="Int. J. Syst. Evol. Microbiol.">
        <title>The Global Catalogue of Microorganisms (GCM) 10K type strain sequencing project: providing services to taxonomists for standard genome sequencing and annotation.</title>
        <authorList>
            <consortium name="The Broad Institute Genomics Platform"/>
            <consortium name="The Broad Institute Genome Sequencing Center for Infectious Disease"/>
            <person name="Wu L."/>
            <person name="Ma J."/>
        </authorList>
    </citation>
    <scope>NUCLEOTIDE SEQUENCE [LARGE SCALE GENOMIC DNA]</scope>
    <source>
        <strain evidence="4 5">JCM 6835</strain>
    </source>
</reference>
<evidence type="ECO:0000259" key="3">
    <source>
        <dbReference type="PROSITE" id="PS50160"/>
    </source>
</evidence>
<sequence>MGGVGYGTGMAHLPAYQPMIAQAGPVPPGDCWAVEMKWDGIRALLYVEDGRVRIQSRNGANVTAAYPELQMLAGAVGGHSVVLDGEIVAFDDAGHVSFQALQPRMHVSRPARVAELVRAVPVTVMLFDLLHINAASAVRMPYLERRALLEQTVLPGARWQVPVYFPGGADRALVLSRQLGLEGIVCKRSDSPYRLGRRSADWVKVNSVGVGGPEADMLGRSRSSAPPNGVPSWCATAVRGHWKRILAGRRHHVRPGASLGCSRERLIWRNGECQKIASQEADDRIPRVLLFRIR</sequence>
<comment type="caution">
    <text evidence="4">The sequence shown here is derived from an EMBL/GenBank/DDBJ whole genome shotgun (WGS) entry which is preliminary data.</text>
</comment>
<accession>A0ABN3TDK9</accession>
<evidence type="ECO:0000313" key="5">
    <source>
        <dbReference type="Proteomes" id="UP001501666"/>
    </source>
</evidence>
<dbReference type="CDD" id="cd07906">
    <property type="entry name" value="Adenylation_DNA_ligase_LigD_LigC"/>
    <property type="match status" value="1"/>
</dbReference>
<dbReference type="PROSITE" id="PS50160">
    <property type="entry name" value="DNA_LIGASE_A3"/>
    <property type="match status" value="1"/>
</dbReference>
<gene>
    <name evidence="4" type="ORF">GCM10010412_099030</name>
</gene>
<organism evidence="4 5">
    <name type="scientific">Nonomuraea recticatena</name>
    <dbReference type="NCBI Taxonomy" id="46178"/>
    <lineage>
        <taxon>Bacteria</taxon>
        <taxon>Bacillati</taxon>
        <taxon>Actinomycetota</taxon>
        <taxon>Actinomycetes</taxon>
        <taxon>Streptosporangiales</taxon>
        <taxon>Streptosporangiaceae</taxon>
        <taxon>Nonomuraea</taxon>
    </lineage>
</organism>
<dbReference type="Gene3D" id="3.30.1490.70">
    <property type="match status" value="1"/>
</dbReference>
<proteinExistence type="inferred from homology"/>
<keyword evidence="2" id="KW-0436">Ligase</keyword>
<dbReference type="PROSITE" id="PS00697">
    <property type="entry name" value="DNA_LIGASE_A1"/>
    <property type="match status" value="1"/>
</dbReference>
<dbReference type="PANTHER" id="PTHR45674:SF4">
    <property type="entry name" value="DNA LIGASE 1"/>
    <property type="match status" value="1"/>
</dbReference>
<evidence type="ECO:0000256" key="1">
    <source>
        <dbReference type="ARBA" id="ARBA00007572"/>
    </source>
</evidence>
<dbReference type="Gene3D" id="3.30.470.30">
    <property type="entry name" value="DNA ligase/mRNA capping enzyme"/>
    <property type="match status" value="1"/>
</dbReference>